<dbReference type="AlphaFoldDB" id="A0A1J4JPM0"/>
<feature type="compositionally biased region" description="Polar residues" evidence="2">
    <location>
        <begin position="1"/>
        <end position="12"/>
    </location>
</feature>
<dbReference type="OrthoDB" id="10474023at2759"/>
<feature type="coiled-coil region" evidence="1">
    <location>
        <begin position="103"/>
        <end position="311"/>
    </location>
</feature>
<evidence type="ECO:0000313" key="3">
    <source>
        <dbReference type="EMBL" id="OHT00352.1"/>
    </source>
</evidence>
<organism evidence="3 4">
    <name type="scientific">Tritrichomonas foetus</name>
    <dbReference type="NCBI Taxonomy" id="1144522"/>
    <lineage>
        <taxon>Eukaryota</taxon>
        <taxon>Metamonada</taxon>
        <taxon>Parabasalia</taxon>
        <taxon>Tritrichomonadida</taxon>
        <taxon>Tritrichomonadidae</taxon>
        <taxon>Tritrichomonas</taxon>
    </lineage>
</organism>
<protein>
    <recommendedName>
        <fullName evidence="5">Kinetoplast-associated protein</fullName>
    </recommendedName>
</protein>
<sequence>MSSLSFDTTSQVSEEEHTILSLSDDSTSEINPDIAEVLQMTKKQQIDSKKFEKELMMGEKASKRWTKTQVDTVAAIKDAELFAKNYEYERLQAEFQANLAAKEAETSAEIRQIEAEIGELRTEISSLEIELGEVKDSRKQQLISVRTQIQEYLRMLQDKEIAHNKQIEKLKEALQAVTEKHRNDIEILQTEADNEDQLVEIEIQRLSHSIEQYRRELHKTENTQNHRMAESATVIEMLNNEIENSKARASSTTNEAQATQDKLSRMQQDLIKAEEQILILEEQLKYADEQKAEMKVEVSKLNRALWEARRKKLAYNDIL</sequence>
<dbReference type="Proteomes" id="UP000179807">
    <property type="component" value="Unassembled WGS sequence"/>
</dbReference>
<proteinExistence type="predicted"/>
<evidence type="ECO:0000313" key="4">
    <source>
        <dbReference type="Proteomes" id="UP000179807"/>
    </source>
</evidence>
<dbReference type="EMBL" id="MLAK01000959">
    <property type="protein sequence ID" value="OHT00352.1"/>
    <property type="molecule type" value="Genomic_DNA"/>
</dbReference>
<dbReference type="RefSeq" id="XP_068353488.1">
    <property type="nucleotide sequence ID" value="XM_068508814.1"/>
</dbReference>
<name>A0A1J4JPM0_9EUKA</name>
<keyword evidence="1" id="KW-0175">Coiled coil</keyword>
<dbReference type="VEuPathDB" id="TrichDB:TRFO_32997"/>
<gene>
    <name evidence="3" type="ORF">TRFO_32997</name>
</gene>
<evidence type="ECO:0008006" key="5">
    <source>
        <dbReference type="Google" id="ProtNLM"/>
    </source>
</evidence>
<comment type="caution">
    <text evidence="3">The sequence shown here is derived from an EMBL/GenBank/DDBJ whole genome shotgun (WGS) entry which is preliminary data.</text>
</comment>
<dbReference type="GeneID" id="94843518"/>
<evidence type="ECO:0000256" key="1">
    <source>
        <dbReference type="SAM" id="Coils"/>
    </source>
</evidence>
<accession>A0A1J4JPM0</accession>
<feature type="region of interest" description="Disordered" evidence="2">
    <location>
        <begin position="1"/>
        <end position="27"/>
    </location>
</feature>
<keyword evidence="4" id="KW-1185">Reference proteome</keyword>
<reference evidence="3" key="1">
    <citation type="submission" date="2016-10" db="EMBL/GenBank/DDBJ databases">
        <authorList>
            <person name="Benchimol M."/>
            <person name="Almeida L.G."/>
            <person name="Vasconcelos A.T."/>
            <person name="Perreira-Neves A."/>
            <person name="Rosa I.A."/>
            <person name="Tasca T."/>
            <person name="Bogo M.R."/>
            <person name="de Souza W."/>
        </authorList>
    </citation>
    <scope>NUCLEOTIDE SEQUENCE [LARGE SCALE GENOMIC DNA]</scope>
    <source>
        <strain evidence="3">K</strain>
    </source>
</reference>
<evidence type="ECO:0000256" key="2">
    <source>
        <dbReference type="SAM" id="MobiDB-lite"/>
    </source>
</evidence>